<accession>A0A2M3ZWK1</accession>
<reference evidence="2" key="1">
    <citation type="submission" date="2018-01" db="EMBL/GenBank/DDBJ databases">
        <title>An insight into the sialome of Amazonian anophelines.</title>
        <authorList>
            <person name="Ribeiro J.M."/>
            <person name="Scarpassa V."/>
            <person name="Calvo E."/>
        </authorList>
    </citation>
    <scope>NUCLEOTIDE SEQUENCE</scope>
    <source>
        <tissue evidence="2">Salivary glands</tissue>
    </source>
</reference>
<dbReference type="EMBL" id="GGFM01012185">
    <property type="protein sequence ID" value="MBW32936.1"/>
    <property type="molecule type" value="Transcribed_RNA"/>
</dbReference>
<sequence>MRCTRQPTGRSWRPWFSMICLANGILSLVRQARASVSGVANSFANARRSSFEIGSSAGLGRTNRCTGSSALLPMECDRCGSTISLLLPPEGPL</sequence>
<feature type="signal peptide" evidence="1">
    <location>
        <begin position="1"/>
        <end position="34"/>
    </location>
</feature>
<organism evidence="2">
    <name type="scientific">Anopheles braziliensis</name>
    <dbReference type="NCBI Taxonomy" id="58242"/>
    <lineage>
        <taxon>Eukaryota</taxon>
        <taxon>Metazoa</taxon>
        <taxon>Ecdysozoa</taxon>
        <taxon>Arthropoda</taxon>
        <taxon>Hexapoda</taxon>
        <taxon>Insecta</taxon>
        <taxon>Pterygota</taxon>
        <taxon>Neoptera</taxon>
        <taxon>Endopterygota</taxon>
        <taxon>Diptera</taxon>
        <taxon>Nematocera</taxon>
        <taxon>Culicoidea</taxon>
        <taxon>Culicidae</taxon>
        <taxon>Anophelinae</taxon>
        <taxon>Anopheles</taxon>
    </lineage>
</organism>
<feature type="chain" id="PRO_5014766331" evidence="1">
    <location>
        <begin position="35"/>
        <end position="93"/>
    </location>
</feature>
<protein>
    <submittedName>
        <fullName evidence="2">Putative secreted peptide</fullName>
    </submittedName>
</protein>
<evidence type="ECO:0000256" key="1">
    <source>
        <dbReference type="SAM" id="SignalP"/>
    </source>
</evidence>
<evidence type="ECO:0000313" key="2">
    <source>
        <dbReference type="EMBL" id="MBW32936.1"/>
    </source>
</evidence>
<dbReference type="AlphaFoldDB" id="A0A2M3ZWK1"/>
<name>A0A2M3ZWK1_9DIPT</name>
<keyword evidence="1" id="KW-0732">Signal</keyword>
<proteinExistence type="predicted"/>